<dbReference type="NCBIfam" id="NF002014">
    <property type="entry name" value="PRK00819.1-4"/>
    <property type="match status" value="1"/>
</dbReference>
<dbReference type="AlphaFoldDB" id="A0AAE3ZZU7"/>
<dbReference type="GO" id="GO:0000215">
    <property type="term" value="F:tRNA 2'-phosphotransferase activity"/>
    <property type="evidence" value="ECO:0007669"/>
    <property type="project" value="TreeGrafter"/>
</dbReference>
<evidence type="ECO:0000256" key="3">
    <source>
        <dbReference type="ARBA" id="ARBA00023027"/>
    </source>
</evidence>
<accession>A0AAE3ZZU7</accession>
<dbReference type="Pfam" id="PF01885">
    <property type="entry name" value="PTS_2-RNA"/>
    <property type="match status" value="1"/>
</dbReference>
<evidence type="ECO:0000313" key="6">
    <source>
        <dbReference type="EMBL" id="MDR7328067.1"/>
    </source>
</evidence>
<dbReference type="GO" id="GO:0006388">
    <property type="term" value="P:tRNA splicing, via endonucleolytic cleavage and ligation"/>
    <property type="evidence" value="ECO:0007669"/>
    <property type="project" value="UniProtKB-UniRule"/>
</dbReference>
<reference evidence="6 7" key="1">
    <citation type="submission" date="2023-07" db="EMBL/GenBank/DDBJ databases">
        <title>Sequencing the genomes of 1000 actinobacteria strains.</title>
        <authorList>
            <person name="Klenk H.-P."/>
        </authorList>
    </citation>
    <scope>NUCLEOTIDE SEQUENCE [LARGE SCALE GENOMIC DNA]</scope>
    <source>
        <strain evidence="6 7">DSM 44711</strain>
    </source>
</reference>
<keyword evidence="2 5" id="KW-0808">Transferase</keyword>
<dbReference type="EMBL" id="JAVDYC010000001">
    <property type="protein sequence ID" value="MDR7328067.1"/>
    <property type="molecule type" value="Genomic_DNA"/>
</dbReference>
<dbReference type="GO" id="GO:0003950">
    <property type="term" value="F:NAD+ poly-ADP-ribosyltransferase activity"/>
    <property type="evidence" value="ECO:0007669"/>
    <property type="project" value="InterPro"/>
</dbReference>
<dbReference type="PANTHER" id="PTHR12684:SF2">
    <property type="entry name" value="TRNA 2'-PHOSPHOTRANSFERASE 1"/>
    <property type="match status" value="1"/>
</dbReference>
<name>A0AAE3ZZU7_9ACTN</name>
<evidence type="ECO:0000256" key="2">
    <source>
        <dbReference type="ARBA" id="ARBA00022679"/>
    </source>
</evidence>
<gene>
    <name evidence="5" type="primary">kptA</name>
    <name evidence="6" type="ORF">J2S44_008317</name>
</gene>
<dbReference type="InterPro" id="IPR002745">
    <property type="entry name" value="Ptrans_KptA/Tpt1"/>
</dbReference>
<dbReference type="Gene3D" id="3.20.170.30">
    <property type="match status" value="1"/>
</dbReference>
<organism evidence="6 7">
    <name type="scientific">Catenuloplanes niger</name>
    <dbReference type="NCBI Taxonomy" id="587534"/>
    <lineage>
        <taxon>Bacteria</taxon>
        <taxon>Bacillati</taxon>
        <taxon>Actinomycetota</taxon>
        <taxon>Actinomycetes</taxon>
        <taxon>Micromonosporales</taxon>
        <taxon>Micromonosporaceae</taxon>
        <taxon>Catenuloplanes</taxon>
    </lineage>
</organism>
<protein>
    <recommendedName>
        <fullName evidence="5">Probable RNA 2'-phosphotransferase</fullName>
        <ecNumber evidence="5">2.7.1.-</ecNumber>
    </recommendedName>
</protein>
<dbReference type="RefSeq" id="WP_310428934.1">
    <property type="nucleotide sequence ID" value="NZ_JAVDYC010000001.1"/>
</dbReference>
<evidence type="ECO:0000256" key="5">
    <source>
        <dbReference type="HAMAP-Rule" id="MF_00299"/>
    </source>
</evidence>
<sequence length="182" mass="20101">MDIKRTSKRLSLVLRHRPESVGVTLTEDGWVAVPTLLEALGRHGLRLTRDELGRVVEENDKKRFTIERTPDGERIRANQGHSVAVELGYRAEEPPETLYHGTADRHLAAIREQGLVKGSRHHVHLSPDPVTARAVGGRHGRPVVLTVAAARMAAAGHLFFRSANGVWLTDAVPPEYLAVPRT</sequence>
<dbReference type="EC" id="2.7.1.-" evidence="5"/>
<proteinExistence type="inferred from homology"/>
<evidence type="ECO:0000313" key="7">
    <source>
        <dbReference type="Proteomes" id="UP001183629"/>
    </source>
</evidence>
<comment type="caution">
    <text evidence="6">The sequence shown here is derived from an EMBL/GenBank/DDBJ whole genome shotgun (WGS) entry which is preliminary data.</text>
</comment>
<dbReference type="HAMAP" id="MF_00299">
    <property type="entry name" value="KptA"/>
    <property type="match status" value="1"/>
</dbReference>
<dbReference type="InterPro" id="IPR042081">
    <property type="entry name" value="RNA_2'-PTrans_C"/>
</dbReference>
<comment type="similarity">
    <text evidence="1 5">Belongs to the KptA/TPT1 family.</text>
</comment>
<dbReference type="SUPFAM" id="SSF56399">
    <property type="entry name" value="ADP-ribosylation"/>
    <property type="match status" value="1"/>
</dbReference>
<dbReference type="Proteomes" id="UP001183629">
    <property type="component" value="Unassembled WGS sequence"/>
</dbReference>
<keyword evidence="7" id="KW-1185">Reference proteome</keyword>
<dbReference type="PANTHER" id="PTHR12684">
    <property type="entry name" value="PUTATIVE PHOSPHOTRANSFERASE"/>
    <property type="match status" value="1"/>
</dbReference>
<keyword evidence="3 5" id="KW-0520">NAD</keyword>
<comment type="function">
    <text evidence="4 5">Removes the 2'-phosphate from RNA via an intermediate in which the phosphate is ADP-ribosylated by NAD followed by a presumed transesterification to release the RNA and generate ADP-ribose 1''-2''-cyclic phosphate (APPR&gt;P). May function as an ADP-ribosylase.</text>
</comment>
<dbReference type="InterPro" id="IPR022928">
    <property type="entry name" value="RNA_2'-PTrans_KptA"/>
</dbReference>
<evidence type="ECO:0000256" key="4">
    <source>
        <dbReference type="ARBA" id="ARBA00025212"/>
    </source>
</evidence>
<evidence type="ECO:0000256" key="1">
    <source>
        <dbReference type="ARBA" id="ARBA00009836"/>
    </source>
</evidence>
<dbReference type="InterPro" id="IPR042080">
    <property type="entry name" value="RNA_2'-PTrans_N"/>
</dbReference>
<dbReference type="Gene3D" id="1.10.10.970">
    <property type="entry name" value="RNA 2'-phosphotransferase, Tpt1/KptA family, N-terminal domain"/>
    <property type="match status" value="1"/>
</dbReference>